<dbReference type="RefSeq" id="WP_113958076.1">
    <property type="nucleotide sequence ID" value="NZ_QNRR01000002.1"/>
</dbReference>
<dbReference type="AlphaFoldDB" id="A0A366HSC1"/>
<dbReference type="Gene3D" id="3.40.50.880">
    <property type="match status" value="2"/>
</dbReference>
<organism evidence="3 4">
    <name type="scientific">Roseimicrobium gellanilyticum</name>
    <dbReference type="NCBI Taxonomy" id="748857"/>
    <lineage>
        <taxon>Bacteria</taxon>
        <taxon>Pseudomonadati</taxon>
        <taxon>Verrucomicrobiota</taxon>
        <taxon>Verrucomicrobiia</taxon>
        <taxon>Verrucomicrobiales</taxon>
        <taxon>Verrucomicrobiaceae</taxon>
        <taxon>Roseimicrobium</taxon>
    </lineage>
</organism>
<dbReference type="SMART" id="SM00327">
    <property type="entry name" value="VWA"/>
    <property type="match status" value="2"/>
</dbReference>
<protein>
    <submittedName>
        <fullName evidence="3">Mg-chelatase subunit ChlD</fullName>
    </submittedName>
</protein>
<sequence length="835" mass="90894">MDFTTLSPLFWLLVLVGVGAGFYHSLVDRPTGLRTASFALRILGIILLVLALCQPFAGDKTDEAHVVFLVDVSQSADLPSAKEALNQVDAGIKALRRHDTHSLFAVADGLREKPLEDFRTMLDAWMKGVADDAFRAHSRLGDSMLAARLAFPAGKARRLVLFSDGVDTEDGVDAALTQLKAEGVDVKFVPLKTLSQPEAVLLGVDSTSPFAFHGEVLRLTARAMANQPMNAKVRLLNKGVAVQEKTVALKPGEEAKVWFDTEMTTPGPSVWSTELIPDKDHFPINNQATTTITVRGKPRVLMLHEDEKKMRAFTRSLKEQDFDVDLRGKRGLPESMEELLAFDAIIIANLSATDMTPRQMTLLRSYVADFGGGLVMLGSENSFGLGGYYKTPVEEVLPLVSRFEKEKEKPSLAMVLVIDKSGSMEGTPIALARQAAKSAAELLGPQDQIAVIGFDSDAQVICEMTPASQQGTIQASIDSLAAGGGTYMYPGMVMGKEMLERTTAKVKHMICLTDGQTNEADHLGLTQQLVDGGVTVSTVGLGDGAARELLQQIAEAGRGRYYESNDPASLPQIFTKETTQASKSAVQEGLFQPIEITEHPMLAGYDADSLPVALGYVMTEAKPAAQVLLAAEHGDPLLAVGRFGLGIGLAYTSDITEVWGGEWLAWDGCGRFWAQVLRGALRKTDVEGLEARGTTRDGEWILGIERRGPDNAPVSLINWNAQVLDENGNTQDVKIRETGLGRYEARVPIGTRKHLSLRLHDKDHDKLEVKHYHAPYPAEYRLQSKAPESLLALTGYQPDQIVAGLKPAEQLKPIGHWFAWTALLSLLLGVMLRRV</sequence>
<dbReference type="EMBL" id="QNRR01000002">
    <property type="protein sequence ID" value="RBP46572.1"/>
    <property type="molecule type" value="Genomic_DNA"/>
</dbReference>
<dbReference type="InterPro" id="IPR010768">
    <property type="entry name" value="GATase1-like"/>
</dbReference>
<keyword evidence="1" id="KW-0472">Membrane</keyword>
<evidence type="ECO:0000313" key="3">
    <source>
        <dbReference type="EMBL" id="RBP46572.1"/>
    </source>
</evidence>
<evidence type="ECO:0000313" key="4">
    <source>
        <dbReference type="Proteomes" id="UP000253426"/>
    </source>
</evidence>
<comment type="caution">
    <text evidence="3">The sequence shown here is derived from an EMBL/GenBank/DDBJ whole genome shotgun (WGS) entry which is preliminary data.</text>
</comment>
<dbReference type="InterPro" id="IPR029062">
    <property type="entry name" value="Class_I_gatase-like"/>
</dbReference>
<keyword evidence="1" id="KW-0812">Transmembrane</keyword>
<dbReference type="InterPro" id="IPR002035">
    <property type="entry name" value="VWF_A"/>
</dbReference>
<keyword evidence="1" id="KW-1133">Transmembrane helix</keyword>
<dbReference type="PROSITE" id="PS50234">
    <property type="entry name" value="VWFA"/>
    <property type="match status" value="1"/>
</dbReference>
<dbReference type="Gene3D" id="3.40.50.410">
    <property type="entry name" value="von Willebrand factor, type A domain"/>
    <property type="match status" value="1"/>
</dbReference>
<feature type="transmembrane region" description="Helical" evidence="1">
    <location>
        <begin position="814"/>
        <end position="832"/>
    </location>
</feature>
<dbReference type="Pfam" id="PF13768">
    <property type="entry name" value="VWA_3"/>
    <property type="match status" value="1"/>
</dbReference>
<dbReference type="SUPFAM" id="SSF52317">
    <property type="entry name" value="Class I glutamine amidotransferase-like"/>
    <property type="match status" value="1"/>
</dbReference>
<reference evidence="3 4" key="1">
    <citation type="submission" date="2018-06" db="EMBL/GenBank/DDBJ databases">
        <title>Genomic Encyclopedia of Type Strains, Phase IV (KMG-IV): sequencing the most valuable type-strain genomes for metagenomic binning, comparative biology and taxonomic classification.</title>
        <authorList>
            <person name="Goeker M."/>
        </authorList>
    </citation>
    <scope>NUCLEOTIDE SEQUENCE [LARGE SCALE GENOMIC DNA]</scope>
    <source>
        <strain evidence="3 4">DSM 25532</strain>
    </source>
</reference>
<dbReference type="Pfam" id="PF00092">
    <property type="entry name" value="VWA"/>
    <property type="match status" value="1"/>
</dbReference>
<gene>
    <name evidence="3" type="ORF">DES53_102963</name>
</gene>
<dbReference type="PANTHER" id="PTHR37947:SF2">
    <property type="entry name" value="VON WILLEBRAND FACTOR TYPE A"/>
    <property type="match status" value="1"/>
</dbReference>
<dbReference type="Proteomes" id="UP000253426">
    <property type="component" value="Unassembled WGS sequence"/>
</dbReference>
<evidence type="ECO:0000256" key="1">
    <source>
        <dbReference type="SAM" id="Phobius"/>
    </source>
</evidence>
<dbReference type="PANTHER" id="PTHR37947">
    <property type="entry name" value="BLL2462 PROTEIN"/>
    <property type="match status" value="1"/>
</dbReference>
<evidence type="ECO:0000259" key="2">
    <source>
        <dbReference type="PROSITE" id="PS50234"/>
    </source>
</evidence>
<dbReference type="CDD" id="cd00198">
    <property type="entry name" value="vWFA"/>
    <property type="match status" value="1"/>
</dbReference>
<dbReference type="OrthoDB" id="9781333at2"/>
<feature type="transmembrane region" description="Helical" evidence="1">
    <location>
        <begin position="38"/>
        <end position="57"/>
    </location>
</feature>
<keyword evidence="4" id="KW-1185">Reference proteome</keyword>
<proteinExistence type="predicted"/>
<feature type="domain" description="VWFA" evidence="2">
    <location>
        <begin position="413"/>
        <end position="578"/>
    </location>
</feature>
<dbReference type="Pfam" id="PF07090">
    <property type="entry name" value="GATase1_like"/>
    <property type="match status" value="1"/>
</dbReference>
<accession>A0A366HSC1</accession>
<feature type="transmembrane region" description="Helical" evidence="1">
    <location>
        <begin position="6"/>
        <end position="26"/>
    </location>
</feature>
<name>A0A366HSC1_9BACT</name>
<dbReference type="SUPFAM" id="SSF53300">
    <property type="entry name" value="vWA-like"/>
    <property type="match status" value="2"/>
</dbReference>
<dbReference type="InterPro" id="IPR036465">
    <property type="entry name" value="vWFA_dom_sf"/>
</dbReference>